<dbReference type="InterPro" id="IPR037171">
    <property type="entry name" value="NagB/RpiA_transferase-like"/>
</dbReference>
<gene>
    <name evidence="2" type="primary">mtnA</name>
    <name evidence="3" type="ORF">JOF53_002946</name>
</gene>
<dbReference type="InterPro" id="IPR000649">
    <property type="entry name" value="IF-2B-related"/>
</dbReference>
<accession>A0ABS5ABW7</accession>
<reference evidence="3 4" key="1">
    <citation type="submission" date="2021-03" db="EMBL/GenBank/DDBJ databases">
        <title>Sequencing the genomes of 1000 actinobacteria strains.</title>
        <authorList>
            <person name="Klenk H.-P."/>
        </authorList>
    </citation>
    <scope>NUCLEOTIDE SEQUENCE [LARGE SCALE GENOMIC DNA]</scope>
    <source>
        <strain evidence="3 4">DSM 44580</strain>
    </source>
</reference>
<dbReference type="EMBL" id="JAGIOO010000001">
    <property type="protein sequence ID" value="MBP2474074.1"/>
    <property type="molecule type" value="Genomic_DNA"/>
</dbReference>
<comment type="pathway">
    <text evidence="2">Amino-acid biosynthesis; L-methionine biosynthesis via salvage pathway; L-methionine from S-methyl-5-thio-alpha-D-ribose 1-phosphate: step 1/6.</text>
</comment>
<dbReference type="SUPFAM" id="SSF53271">
    <property type="entry name" value="PRTase-like"/>
    <property type="match status" value="1"/>
</dbReference>
<feature type="active site" description="Proton donor" evidence="2">
    <location>
        <position position="230"/>
    </location>
</feature>
<dbReference type="PANTHER" id="PTHR43475:SF1">
    <property type="entry name" value="METHYLTHIORIBOSE-1-PHOSPHATE ISOMERASE"/>
    <property type="match status" value="1"/>
</dbReference>
<evidence type="ECO:0000313" key="4">
    <source>
        <dbReference type="Proteomes" id="UP001519363"/>
    </source>
</evidence>
<sequence length="463" mass="47728">MTYTLGWDEGDGHAVLAIDQRVLPHELRWLRLVTVDEVIEAIRTLAVRGAPAIGLAGAFGVALAAHRSGDAAVVRAEGERLARARPTAVNLAWGVERALARLAEGREAVLAEALAMLAEDEATNRAAARQAADLVVSLTPDRPLRVLTHCNTGRLATAAWGTALGTISDLAGRGLVEEVLVDETRPLLQGARLTAWELAEQGIPHRLLVDSAAAAAMSLGLVDVVLVGADRITARGDVANKIGTFGLAVAAARHRIPFVVVAPESTVDETIGHGAEIVVEERAAEEVTAFGGTSVAPKDVDVFNPAFDVTPAELVSAVVTERRVWRPNHGSALARRITAVLGDGEDVSGVYADPGLFGAVAGAFGEAFRGEFDAVLGVASGGLLLAASVARHSEVPLVLPGHPVTPGTRVLVVDEVVGDRLGDAAELVWGGGGTVAGFGALLGRADVSAFAPHKVVALAGTGS</sequence>
<dbReference type="Pfam" id="PF01008">
    <property type="entry name" value="IF-2B"/>
    <property type="match status" value="1"/>
</dbReference>
<feature type="binding site" evidence="2">
    <location>
        <begin position="240"/>
        <end position="241"/>
    </location>
    <ligand>
        <name>substrate</name>
    </ligand>
</feature>
<name>A0ABS5ABW7_9PSEU</name>
<dbReference type="EC" id="5.3.1.23" evidence="2"/>
<comment type="caution">
    <text evidence="3">The sequence shown here is derived from an EMBL/GenBank/DDBJ whole genome shotgun (WGS) entry which is preliminary data.</text>
</comment>
<feature type="site" description="Transition state stabilizer" evidence="2">
    <location>
        <position position="150"/>
    </location>
</feature>
<evidence type="ECO:0000256" key="2">
    <source>
        <dbReference type="HAMAP-Rule" id="MF_01678"/>
    </source>
</evidence>
<dbReference type="InterPro" id="IPR029057">
    <property type="entry name" value="PRTase-like"/>
</dbReference>
<dbReference type="InterPro" id="IPR005251">
    <property type="entry name" value="IF-M1Pi"/>
</dbReference>
<evidence type="ECO:0000313" key="3">
    <source>
        <dbReference type="EMBL" id="MBP2474074.1"/>
    </source>
</evidence>
<comment type="function">
    <text evidence="2">Catalyzes the interconversion of methylthioribose-1-phosphate (MTR-1-P) into methylthioribulose-1-phosphate (MTRu-1-P).</text>
</comment>
<protein>
    <recommendedName>
        <fullName evidence="2">Methylthioribose-1-phosphate isomerase</fullName>
        <shortName evidence="2">M1Pi</shortName>
        <shortName evidence="2">MTR-1-P isomerase</shortName>
        <ecNumber evidence="2">5.3.1.23</ecNumber>
    </recommendedName>
    <alternativeName>
        <fullName evidence="2">S-methyl-5-thioribose-1-phosphate isomerase</fullName>
    </alternativeName>
</protein>
<feature type="binding site" evidence="2">
    <location>
        <begin position="48"/>
        <end position="50"/>
    </location>
    <ligand>
        <name>substrate</name>
    </ligand>
</feature>
<dbReference type="InterPro" id="IPR042529">
    <property type="entry name" value="IF_2B-like_C"/>
</dbReference>
<evidence type="ECO:0000256" key="1">
    <source>
        <dbReference type="ARBA" id="ARBA00023235"/>
    </source>
</evidence>
<keyword evidence="2" id="KW-0028">Amino-acid biosynthesis</keyword>
<dbReference type="Gene3D" id="1.20.120.420">
    <property type="entry name" value="translation initiation factor eif-2b, domain 1"/>
    <property type="match status" value="1"/>
</dbReference>
<dbReference type="HAMAP" id="MF_01678">
    <property type="entry name" value="Salvage_MtnA"/>
    <property type="match status" value="1"/>
</dbReference>
<dbReference type="NCBIfam" id="NF004326">
    <property type="entry name" value="PRK05720.1"/>
    <property type="match status" value="1"/>
</dbReference>
<comment type="catalytic activity">
    <reaction evidence="2">
        <text>5-(methylsulfanyl)-alpha-D-ribose 1-phosphate = 5-(methylsulfanyl)-D-ribulose 1-phosphate</text>
        <dbReference type="Rhea" id="RHEA:19989"/>
        <dbReference type="ChEBI" id="CHEBI:58533"/>
        <dbReference type="ChEBI" id="CHEBI:58548"/>
        <dbReference type="EC" id="5.3.1.23"/>
    </reaction>
</comment>
<feature type="binding site" evidence="2">
    <location>
        <position position="189"/>
    </location>
    <ligand>
        <name>substrate</name>
    </ligand>
</feature>
<dbReference type="NCBIfam" id="TIGR00524">
    <property type="entry name" value="eIF-2B_rel"/>
    <property type="match status" value="1"/>
</dbReference>
<dbReference type="GO" id="GO:0016853">
    <property type="term" value="F:isomerase activity"/>
    <property type="evidence" value="ECO:0007669"/>
    <property type="project" value="UniProtKB-KW"/>
</dbReference>
<comment type="similarity">
    <text evidence="2">Belongs to the EIF-2B alpha/beta/delta subunits family. MtnA subfamily.</text>
</comment>
<keyword evidence="4" id="KW-1185">Reference proteome</keyword>
<dbReference type="Gene3D" id="3.40.50.2020">
    <property type="match status" value="1"/>
</dbReference>
<proteinExistence type="inferred from homology"/>
<dbReference type="PANTHER" id="PTHR43475">
    <property type="entry name" value="METHYLTHIORIBOSE-1-PHOSPHATE ISOMERASE"/>
    <property type="match status" value="1"/>
</dbReference>
<dbReference type="InterPro" id="IPR027363">
    <property type="entry name" value="M1Pi_N"/>
</dbReference>
<dbReference type="Gene3D" id="3.40.50.10470">
    <property type="entry name" value="Translation initiation factor eif-2b, domain 2"/>
    <property type="match status" value="1"/>
</dbReference>
<dbReference type="InterPro" id="IPR011559">
    <property type="entry name" value="Initiation_fac_2B_a/b/d"/>
</dbReference>
<keyword evidence="1 2" id="KW-0413">Isomerase</keyword>
<dbReference type="NCBIfam" id="TIGR00512">
    <property type="entry name" value="salvage_mtnA"/>
    <property type="match status" value="1"/>
</dbReference>
<dbReference type="Proteomes" id="UP001519363">
    <property type="component" value="Unassembled WGS sequence"/>
</dbReference>
<keyword evidence="2" id="KW-0486">Methionine biosynthesis</keyword>
<feature type="binding site" evidence="2">
    <location>
        <position position="85"/>
    </location>
    <ligand>
        <name>substrate</name>
    </ligand>
</feature>
<organism evidence="3 4">
    <name type="scientific">Crossiella equi</name>
    <dbReference type="NCBI Taxonomy" id="130796"/>
    <lineage>
        <taxon>Bacteria</taxon>
        <taxon>Bacillati</taxon>
        <taxon>Actinomycetota</taxon>
        <taxon>Actinomycetes</taxon>
        <taxon>Pseudonocardiales</taxon>
        <taxon>Pseudonocardiaceae</taxon>
        <taxon>Crossiella</taxon>
    </lineage>
</organism>
<dbReference type="SUPFAM" id="SSF100950">
    <property type="entry name" value="NagB/RpiA/CoA transferase-like"/>
    <property type="match status" value="1"/>
</dbReference>